<evidence type="ECO:0000256" key="1">
    <source>
        <dbReference type="ARBA" id="ARBA00005189"/>
    </source>
</evidence>
<evidence type="ECO:0000256" key="6">
    <source>
        <dbReference type="ARBA" id="ARBA00022832"/>
    </source>
</evidence>
<organism evidence="12 13">
    <name type="scientific">Streptomyces hainanensis</name>
    <dbReference type="NCBI Taxonomy" id="402648"/>
    <lineage>
        <taxon>Bacteria</taxon>
        <taxon>Bacillati</taxon>
        <taxon>Actinomycetota</taxon>
        <taxon>Actinomycetes</taxon>
        <taxon>Kitasatosporales</taxon>
        <taxon>Streptomycetaceae</taxon>
        <taxon>Streptomyces</taxon>
    </lineage>
</organism>
<dbReference type="CDD" id="cd00830">
    <property type="entry name" value="KAS_III"/>
    <property type="match status" value="1"/>
</dbReference>
<dbReference type="EMBL" id="SMKI01000026">
    <property type="protein sequence ID" value="TDC78870.1"/>
    <property type="molecule type" value="Genomic_DNA"/>
</dbReference>
<keyword evidence="5 12" id="KW-0808">Transferase</keyword>
<accession>A0A4R4TM29</accession>
<dbReference type="GO" id="GO:0004315">
    <property type="term" value="F:3-oxoacyl-[acyl-carrier-protein] synthase activity"/>
    <property type="evidence" value="ECO:0007669"/>
    <property type="project" value="InterPro"/>
</dbReference>
<reference evidence="12 13" key="1">
    <citation type="submission" date="2019-03" db="EMBL/GenBank/DDBJ databases">
        <title>Draft genome sequences of novel Actinobacteria.</title>
        <authorList>
            <person name="Sahin N."/>
            <person name="Ay H."/>
            <person name="Saygin H."/>
        </authorList>
    </citation>
    <scope>NUCLEOTIDE SEQUENCE [LARGE SCALE GENOMIC DNA]</scope>
    <source>
        <strain evidence="12 13">DSM 41900</strain>
    </source>
</reference>
<evidence type="ECO:0000256" key="5">
    <source>
        <dbReference type="ARBA" id="ARBA00022679"/>
    </source>
</evidence>
<evidence type="ECO:0000313" key="12">
    <source>
        <dbReference type="EMBL" id="TDC78870.1"/>
    </source>
</evidence>
<evidence type="ECO:0000256" key="4">
    <source>
        <dbReference type="ARBA" id="ARBA00022516"/>
    </source>
</evidence>
<comment type="caution">
    <text evidence="12">The sequence shown here is derived from an EMBL/GenBank/DDBJ whole genome shotgun (WGS) entry which is preliminary data.</text>
</comment>
<dbReference type="InterPro" id="IPR016039">
    <property type="entry name" value="Thiolase-like"/>
</dbReference>
<sequence>MTAFPEGTPGTGIVGVGSHLPSQVVSNGYVAARAGVTPEWIVRKTAIRERRYAGRYEATSDLAARAAEAALADAGITADQLGWVVVATSTPDQPQPATACLVQHQIGADGAAAFDVNAVCSGFVFALAAAARLMSGSGGHGLVIGADVYSRIIDPSDRKTAILFGDGAGAVVLGPVPEDRGFVGGGMASRGDLSGLIRVEAGGSRVPASKESVVDGSHYFRMDGRGVREFVTDQLPAAVASVLDANGLTGDDVDHFIPHQANGALLADVWPLLGLGRARQVTTVERHGNTSAASIPIALDHARREGRFTDGDLLLMAGFGGGMSMATALIRWHGRPAAGGGGEPRVA</sequence>
<dbReference type="PANTHER" id="PTHR34069">
    <property type="entry name" value="3-OXOACYL-[ACYL-CARRIER-PROTEIN] SYNTHASE 3"/>
    <property type="match status" value="1"/>
</dbReference>
<evidence type="ECO:0000259" key="11">
    <source>
        <dbReference type="Pfam" id="PF08545"/>
    </source>
</evidence>
<dbReference type="PANTHER" id="PTHR34069:SF2">
    <property type="entry name" value="BETA-KETOACYL-[ACYL-CARRIER-PROTEIN] SYNTHASE III"/>
    <property type="match status" value="1"/>
</dbReference>
<keyword evidence="13" id="KW-1185">Reference proteome</keyword>
<keyword evidence="6" id="KW-0276">Fatty acid metabolism</keyword>
<dbReference type="GO" id="GO:0033818">
    <property type="term" value="F:beta-ketoacyl-acyl-carrier-protein synthase III activity"/>
    <property type="evidence" value="ECO:0007669"/>
    <property type="project" value="UniProtKB-EC"/>
</dbReference>
<dbReference type="SUPFAM" id="SSF53901">
    <property type="entry name" value="Thiolase-like"/>
    <property type="match status" value="1"/>
</dbReference>
<evidence type="ECO:0000256" key="7">
    <source>
        <dbReference type="ARBA" id="ARBA00023098"/>
    </source>
</evidence>
<dbReference type="InterPro" id="IPR013751">
    <property type="entry name" value="ACP_syn_III_N"/>
</dbReference>
<comment type="similarity">
    <text evidence="2">Belongs to the thiolase-like superfamily. FabH family.</text>
</comment>
<name>A0A4R4TM29_9ACTN</name>
<gene>
    <name evidence="12" type="primary">fabH</name>
    <name evidence="12" type="ORF">E1283_04140</name>
</gene>
<dbReference type="OrthoDB" id="9815506at2"/>
<dbReference type="NCBIfam" id="NF006829">
    <property type="entry name" value="PRK09352.1"/>
    <property type="match status" value="1"/>
</dbReference>
<proteinExistence type="inferred from homology"/>
<keyword evidence="3" id="KW-0963">Cytoplasm</keyword>
<dbReference type="GO" id="GO:0006633">
    <property type="term" value="P:fatty acid biosynthetic process"/>
    <property type="evidence" value="ECO:0007669"/>
    <property type="project" value="UniProtKB-KW"/>
</dbReference>
<dbReference type="GO" id="GO:0044550">
    <property type="term" value="P:secondary metabolite biosynthetic process"/>
    <property type="evidence" value="ECO:0007669"/>
    <property type="project" value="TreeGrafter"/>
</dbReference>
<dbReference type="Pfam" id="PF08541">
    <property type="entry name" value="ACP_syn_III_C"/>
    <property type="match status" value="1"/>
</dbReference>
<dbReference type="NCBIfam" id="TIGR00747">
    <property type="entry name" value="fabH"/>
    <property type="match status" value="1"/>
</dbReference>
<protein>
    <submittedName>
        <fullName evidence="12">Beta-ketoacyl-ACP synthase III</fullName>
        <ecNumber evidence="12">2.3.1.180</ecNumber>
    </submittedName>
</protein>
<evidence type="ECO:0000313" key="13">
    <source>
        <dbReference type="Proteomes" id="UP000295345"/>
    </source>
</evidence>
<dbReference type="RefSeq" id="WP_132816482.1">
    <property type="nucleotide sequence ID" value="NZ_SMKI01000026.1"/>
</dbReference>
<dbReference type="AlphaFoldDB" id="A0A4R4TM29"/>
<feature type="domain" description="Beta-ketoacyl-[acyl-carrier-protein] synthase III N-terminal" evidence="11">
    <location>
        <begin position="114"/>
        <end position="182"/>
    </location>
</feature>
<feature type="domain" description="Beta-ketoacyl-[acyl-carrier-protein] synthase III C-terminal" evidence="10">
    <location>
        <begin position="243"/>
        <end position="332"/>
    </location>
</feature>
<dbReference type="EC" id="2.3.1.180" evidence="12"/>
<dbReference type="Pfam" id="PF08545">
    <property type="entry name" value="ACP_syn_III"/>
    <property type="match status" value="1"/>
</dbReference>
<dbReference type="Gene3D" id="3.40.47.10">
    <property type="match status" value="1"/>
</dbReference>
<dbReference type="Proteomes" id="UP000295345">
    <property type="component" value="Unassembled WGS sequence"/>
</dbReference>
<evidence type="ECO:0000256" key="2">
    <source>
        <dbReference type="ARBA" id="ARBA00008642"/>
    </source>
</evidence>
<keyword evidence="7" id="KW-0443">Lipid metabolism</keyword>
<keyword evidence="4" id="KW-0444">Lipid biosynthesis</keyword>
<evidence type="ECO:0000256" key="3">
    <source>
        <dbReference type="ARBA" id="ARBA00022490"/>
    </source>
</evidence>
<comment type="pathway">
    <text evidence="1">Lipid metabolism.</text>
</comment>
<keyword evidence="8" id="KW-0275">Fatty acid biosynthesis</keyword>
<evidence type="ECO:0000256" key="9">
    <source>
        <dbReference type="ARBA" id="ARBA00023315"/>
    </source>
</evidence>
<evidence type="ECO:0000256" key="8">
    <source>
        <dbReference type="ARBA" id="ARBA00023160"/>
    </source>
</evidence>
<evidence type="ECO:0000259" key="10">
    <source>
        <dbReference type="Pfam" id="PF08541"/>
    </source>
</evidence>
<keyword evidence="9 12" id="KW-0012">Acyltransferase</keyword>
<dbReference type="InterPro" id="IPR013747">
    <property type="entry name" value="ACP_syn_III_C"/>
</dbReference>
<dbReference type="InterPro" id="IPR004655">
    <property type="entry name" value="FabH"/>
</dbReference>